<gene>
    <name evidence="9" type="ORF">MCOR_48534</name>
</gene>
<dbReference type="Gene3D" id="3.40.50.1460">
    <property type="match status" value="1"/>
</dbReference>
<keyword evidence="10" id="KW-1185">Reference proteome</keyword>
<dbReference type="AlphaFoldDB" id="A0A6J8E8N6"/>
<accession>A0A6J8E8N6</accession>
<keyword evidence="4 9" id="KW-0378">Hydrolase</keyword>
<dbReference type="OrthoDB" id="6286214at2759"/>
<evidence type="ECO:0000313" key="9">
    <source>
        <dbReference type="EMBL" id="CAC5415875.1"/>
    </source>
</evidence>
<dbReference type="GO" id="GO:0006915">
    <property type="term" value="P:apoptotic process"/>
    <property type="evidence" value="ECO:0007669"/>
    <property type="project" value="UniProtKB-KW"/>
</dbReference>
<organism evidence="9 10">
    <name type="scientific">Mytilus coruscus</name>
    <name type="common">Sea mussel</name>
    <dbReference type="NCBI Taxonomy" id="42192"/>
    <lineage>
        <taxon>Eukaryota</taxon>
        <taxon>Metazoa</taxon>
        <taxon>Spiralia</taxon>
        <taxon>Lophotrochozoa</taxon>
        <taxon>Mollusca</taxon>
        <taxon>Bivalvia</taxon>
        <taxon>Autobranchia</taxon>
        <taxon>Pteriomorphia</taxon>
        <taxon>Mytilida</taxon>
        <taxon>Mytiloidea</taxon>
        <taxon>Mytilidae</taxon>
        <taxon>Mytilinae</taxon>
        <taxon>Mytilus</taxon>
    </lineage>
</organism>
<dbReference type="InterPro" id="IPR002138">
    <property type="entry name" value="Pept_C14_p10"/>
</dbReference>
<protein>
    <submittedName>
        <fullName evidence="9">CASP2</fullName>
        <ecNumber evidence="9">3.4.22.55</ecNumber>
    </submittedName>
</protein>
<dbReference type="InterPro" id="IPR011600">
    <property type="entry name" value="Pept_C14_caspase"/>
</dbReference>
<comment type="similarity">
    <text evidence="1 5">Belongs to the peptidase C14A family.</text>
</comment>
<dbReference type="PROSITE" id="PS50207">
    <property type="entry name" value="CASPASE_P10"/>
    <property type="match status" value="1"/>
</dbReference>
<dbReference type="SUPFAM" id="SSF52129">
    <property type="entry name" value="Caspase-like"/>
    <property type="match status" value="1"/>
</dbReference>
<dbReference type="InterPro" id="IPR029030">
    <property type="entry name" value="Caspase-like_dom_sf"/>
</dbReference>
<evidence type="ECO:0000313" key="10">
    <source>
        <dbReference type="Proteomes" id="UP000507470"/>
    </source>
</evidence>
<dbReference type="Pfam" id="PF00656">
    <property type="entry name" value="Peptidase_C14"/>
    <property type="match status" value="1"/>
</dbReference>
<evidence type="ECO:0000256" key="3">
    <source>
        <dbReference type="ARBA" id="ARBA00022703"/>
    </source>
</evidence>
<dbReference type="PROSITE" id="PS50208">
    <property type="entry name" value="CASPASE_P20"/>
    <property type="match status" value="1"/>
</dbReference>
<dbReference type="PRINTS" id="PR00376">
    <property type="entry name" value="IL1BCENZYME"/>
</dbReference>
<name>A0A6J8E8N6_MYTCO</name>
<proteinExistence type="inferred from homology"/>
<feature type="domain" description="Caspase family p10" evidence="7">
    <location>
        <begin position="229"/>
        <end position="311"/>
    </location>
</feature>
<evidence type="ECO:0000256" key="4">
    <source>
        <dbReference type="ARBA" id="ARBA00022801"/>
    </source>
</evidence>
<dbReference type="PANTHER" id="PTHR47901:SF8">
    <property type="entry name" value="CASPASE-3"/>
    <property type="match status" value="1"/>
</dbReference>
<evidence type="ECO:0000256" key="5">
    <source>
        <dbReference type="RuleBase" id="RU003971"/>
    </source>
</evidence>
<dbReference type="InterPro" id="IPR002398">
    <property type="entry name" value="Pept_C14"/>
</dbReference>
<evidence type="ECO:0000259" key="8">
    <source>
        <dbReference type="PROSITE" id="PS50208"/>
    </source>
</evidence>
<dbReference type="GO" id="GO:0004197">
    <property type="term" value="F:cysteine-type endopeptidase activity"/>
    <property type="evidence" value="ECO:0007669"/>
    <property type="project" value="InterPro"/>
</dbReference>
<dbReference type="EMBL" id="CACVKT020008520">
    <property type="protein sequence ID" value="CAC5415875.1"/>
    <property type="molecule type" value="Genomic_DNA"/>
</dbReference>
<evidence type="ECO:0000256" key="2">
    <source>
        <dbReference type="ARBA" id="ARBA00022670"/>
    </source>
</evidence>
<evidence type="ECO:0000256" key="6">
    <source>
        <dbReference type="SAM" id="MobiDB-lite"/>
    </source>
</evidence>
<dbReference type="PANTHER" id="PTHR47901">
    <property type="entry name" value="CASPASE RECRUITMENT DOMAIN-CONTAINING PROTEIN 18"/>
    <property type="match status" value="1"/>
</dbReference>
<feature type="domain" description="Caspase family p20" evidence="8">
    <location>
        <begin position="54"/>
        <end position="182"/>
    </location>
</feature>
<keyword evidence="2" id="KW-0645">Protease</keyword>
<sequence>MKWNGERLFRDNRVAIVTGVANPNAVADCLFSSGIFTNDMRDAVQDVYKIHGETRGKVFMINNTFSHSEHAETQKRKGTSVDVQNLTELFQQLHFEVVLKTDLKAEEMVKWLEKERDSIADWDKIECVVLILLSHGKGEYIFGDDNIPVKLTDITAVFDSNHCKGLDEKPKLVFVQACREVETPGEQLSKVCFKMEKQKIQSNKPVGQDQVDAAPSKDEQTSQVKHPAADFLVVYATPAGTLSSSNIDTGSWFLNAVVWTFKYHAKHEELQHLLVRVNRLVAKGKDPEVLGQKLTVSEVKSNLRKKFYFFPGVYGDSPQLFKD</sequence>
<evidence type="ECO:0000256" key="1">
    <source>
        <dbReference type="ARBA" id="ARBA00010134"/>
    </source>
</evidence>
<feature type="region of interest" description="Disordered" evidence="6">
    <location>
        <begin position="203"/>
        <end position="222"/>
    </location>
</feature>
<dbReference type="InterPro" id="IPR015917">
    <property type="entry name" value="Pept_C14A"/>
</dbReference>
<dbReference type="SMART" id="SM00115">
    <property type="entry name" value="CASc"/>
    <property type="match status" value="1"/>
</dbReference>
<dbReference type="EC" id="3.4.22.55" evidence="9"/>
<dbReference type="InterPro" id="IPR001309">
    <property type="entry name" value="Pept_C14_p20"/>
</dbReference>
<evidence type="ECO:0000259" key="7">
    <source>
        <dbReference type="PROSITE" id="PS50207"/>
    </source>
</evidence>
<dbReference type="GO" id="GO:0006508">
    <property type="term" value="P:proteolysis"/>
    <property type="evidence" value="ECO:0007669"/>
    <property type="project" value="UniProtKB-KW"/>
</dbReference>
<reference evidence="9 10" key="1">
    <citation type="submission" date="2020-06" db="EMBL/GenBank/DDBJ databases">
        <authorList>
            <person name="Li R."/>
            <person name="Bekaert M."/>
        </authorList>
    </citation>
    <scope>NUCLEOTIDE SEQUENCE [LARGE SCALE GENOMIC DNA]</scope>
    <source>
        <strain evidence="10">wild</strain>
    </source>
</reference>
<dbReference type="Proteomes" id="UP000507470">
    <property type="component" value="Unassembled WGS sequence"/>
</dbReference>
<keyword evidence="3" id="KW-0053">Apoptosis</keyword>